<evidence type="ECO:0000313" key="1">
    <source>
        <dbReference type="EMBL" id="ERG93868.1"/>
    </source>
</evidence>
<evidence type="ECO:0008006" key="3">
    <source>
        <dbReference type="Google" id="ProtNLM"/>
    </source>
</evidence>
<accession>U1NB84</accession>
<dbReference type="STRING" id="1238425.J07HQW2_00302"/>
<gene>
    <name evidence="1" type="ORF">J07HQW2_00302</name>
</gene>
<dbReference type="EMBL" id="KE356561">
    <property type="protein sequence ID" value="ERG93868.1"/>
    <property type="molecule type" value="Genomic_DNA"/>
</dbReference>
<sequence>MSVLSTHTNKYSDDLTALPGVGPGTERILRQEGFSSYKDLADTDPIILHRKCNIGLANTVGIITTALELLEEPCQNCGEMMLKPIWGGYPGQLSDEKKSNNRIFCESCHWIGSI</sequence>
<evidence type="ECO:0000313" key="2">
    <source>
        <dbReference type="Proteomes" id="UP000030710"/>
    </source>
</evidence>
<proteinExistence type="predicted"/>
<dbReference type="Proteomes" id="UP000030710">
    <property type="component" value="Unassembled WGS sequence"/>
</dbReference>
<name>U1NB84_9EURY</name>
<dbReference type="HOGENOM" id="CLU_2115435_0_0_2"/>
<dbReference type="AlphaFoldDB" id="U1NB84"/>
<organism evidence="1 2">
    <name type="scientific">Haloquadratum walsbyi J07HQW2</name>
    <dbReference type="NCBI Taxonomy" id="1238425"/>
    <lineage>
        <taxon>Archaea</taxon>
        <taxon>Methanobacteriati</taxon>
        <taxon>Methanobacteriota</taxon>
        <taxon>Stenosarchaea group</taxon>
        <taxon>Halobacteria</taxon>
        <taxon>Halobacteriales</taxon>
        <taxon>Haloferacaceae</taxon>
        <taxon>Haloquadratum</taxon>
    </lineage>
</organism>
<reference evidence="1 2" key="1">
    <citation type="journal article" date="2013" name="PLoS ONE">
        <title>Assembly-driven community genomics of a hypersaline microbial ecosystem.</title>
        <authorList>
            <person name="Podell S."/>
            <person name="Ugalde J.A."/>
            <person name="Narasingarao P."/>
            <person name="Banfield J.F."/>
            <person name="Heidelberg K.B."/>
            <person name="Allen E.E."/>
        </authorList>
    </citation>
    <scope>NUCLEOTIDE SEQUENCE [LARGE SCALE GENOMIC DNA]</scope>
    <source>
        <strain evidence="2">J07HQW2</strain>
    </source>
</reference>
<protein>
    <recommendedName>
        <fullName evidence="3">Pathogenicity locus</fullName>
    </recommendedName>
</protein>
<dbReference type="RefSeq" id="WP_021053362.1">
    <property type="nucleotide sequence ID" value="NZ_KE356561.1"/>
</dbReference>
<dbReference type="Gene3D" id="1.10.150.20">
    <property type="entry name" value="5' to 3' exonuclease, C-terminal subdomain"/>
    <property type="match status" value="1"/>
</dbReference>